<reference evidence="1" key="1">
    <citation type="journal article" date="2018" name="Nat. Plants">
        <title>Whole-genome landscape of Medicago truncatula symbiotic genes.</title>
        <authorList>
            <person name="Pecrix Y."/>
            <person name="Gamas P."/>
            <person name="Carrere S."/>
        </authorList>
    </citation>
    <scope>NUCLEOTIDE SEQUENCE</scope>
    <source>
        <tissue evidence="1">Leaves</tissue>
    </source>
</reference>
<evidence type="ECO:0000313" key="1">
    <source>
        <dbReference type="EMBL" id="RHN57604.1"/>
    </source>
</evidence>
<name>A0A396I0A7_MEDTR</name>
<dbReference type="EMBL" id="PSQE01000005">
    <property type="protein sequence ID" value="RHN57604.1"/>
    <property type="molecule type" value="Genomic_DNA"/>
</dbReference>
<accession>A0A396I0A7</accession>
<dbReference type="AlphaFoldDB" id="A0A396I0A7"/>
<comment type="caution">
    <text evidence="1">The sequence shown here is derived from an EMBL/GenBank/DDBJ whole genome shotgun (WGS) entry which is preliminary data.</text>
</comment>
<protein>
    <submittedName>
        <fullName evidence="1">Uncharacterized protein</fullName>
    </submittedName>
</protein>
<dbReference type="Proteomes" id="UP000265566">
    <property type="component" value="Chromosome 5"/>
</dbReference>
<dbReference type="Gramene" id="rna33177">
    <property type="protein sequence ID" value="RHN57604.1"/>
    <property type="gene ID" value="gene33177"/>
</dbReference>
<gene>
    <name evidence="1" type="ORF">MtrunA17_Chr5g0442251</name>
</gene>
<proteinExistence type="predicted"/>
<sequence>MLFVKLLNFSNSKSMKFNPLTTTILTHTPRLISHTPSFSSLPLSPSSLPNALLIDKLLFRLKQNDFSSLRTHLLHSNSTLTLTLIPQLLQKCQNYPLLLPNLIQTIASTSPNPSIIATLIHFLVQSKKLPEAQSLLLRIIRKSGVSHVEVLWIGKNHQLRIELKKTAVCESRRTWQCRRRRH</sequence>
<organism evidence="1">
    <name type="scientific">Medicago truncatula</name>
    <name type="common">Barrel medic</name>
    <name type="synonym">Medicago tribuloides</name>
    <dbReference type="NCBI Taxonomy" id="3880"/>
    <lineage>
        <taxon>Eukaryota</taxon>
        <taxon>Viridiplantae</taxon>
        <taxon>Streptophyta</taxon>
        <taxon>Embryophyta</taxon>
        <taxon>Tracheophyta</taxon>
        <taxon>Spermatophyta</taxon>
        <taxon>Magnoliopsida</taxon>
        <taxon>eudicotyledons</taxon>
        <taxon>Gunneridae</taxon>
        <taxon>Pentapetalae</taxon>
        <taxon>rosids</taxon>
        <taxon>fabids</taxon>
        <taxon>Fabales</taxon>
        <taxon>Fabaceae</taxon>
        <taxon>Papilionoideae</taxon>
        <taxon>50 kb inversion clade</taxon>
        <taxon>NPAAA clade</taxon>
        <taxon>Hologalegina</taxon>
        <taxon>IRL clade</taxon>
        <taxon>Trifolieae</taxon>
        <taxon>Medicago</taxon>
    </lineage>
</organism>